<reference evidence="1" key="1">
    <citation type="submission" date="2020-09" db="EMBL/GenBank/DDBJ databases">
        <title>Iningainema tapete sp. nov. (Scytonemataceae, Cyanobacteria) from greenhouses in central Florida (USA) produces two types of nodularin with biosynthetic potential for microcystin-LR and anabaenopeptins.</title>
        <authorList>
            <person name="Berthold D.E."/>
            <person name="Lefler F.W."/>
            <person name="Huang I.-S."/>
            <person name="Abdulla H."/>
            <person name="Zimba P.V."/>
            <person name="Laughinghouse H.D. IV."/>
        </authorList>
    </citation>
    <scope>NUCLEOTIDE SEQUENCE</scope>
    <source>
        <strain evidence="1">BLCCT55</strain>
    </source>
</reference>
<keyword evidence="2" id="KW-1185">Reference proteome</keyword>
<dbReference type="Proteomes" id="UP000629098">
    <property type="component" value="Unassembled WGS sequence"/>
</dbReference>
<dbReference type="InterPro" id="IPR014729">
    <property type="entry name" value="Rossmann-like_a/b/a_fold"/>
</dbReference>
<name>A0A8J7BZ68_9CYAN</name>
<evidence type="ECO:0000313" key="2">
    <source>
        <dbReference type="Proteomes" id="UP000629098"/>
    </source>
</evidence>
<comment type="caution">
    <text evidence="1">The sequence shown here is derived from an EMBL/GenBank/DDBJ whole genome shotgun (WGS) entry which is preliminary data.</text>
</comment>
<sequence>MLVRLQNAMGRDNLLEQVLFQTPQAHCFEQAKSLESVNIVVGYNGSPKSHTALDVALLMAHQTQLATKEQVTVQVVYVLEDSFRNDYQDILSIDAASSSRLTFQVPLYFPQPSASKEVGTRISSQVKLQATVPYPKKTSAQEFAQAETILRQAICLAEEWKSSFKAHLRFGCVATELKIVAELEAASLLILGCDSSHHPLIQQLGSNFPFPVLGIPPCFEDALL</sequence>
<dbReference type="Gene3D" id="3.40.50.620">
    <property type="entry name" value="HUPs"/>
    <property type="match status" value="1"/>
</dbReference>
<evidence type="ECO:0000313" key="1">
    <source>
        <dbReference type="EMBL" id="MBD2776972.1"/>
    </source>
</evidence>
<dbReference type="EMBL" id="JACXAE010000101">
    <property type="protein sequence ID" value="MBD2776972.1"/>
    <property type="molecule type" value="Genomic_DNA"/>
</dbReference>
<proteinExistence type="predicted"/>
<organism evidence="1 2">
    <name type="scientific">Iningainema tapete BLCC-T55</name>
    <dbReference type="NCBI Taxonomy" id="2748662"/>
    <lineage>
        <taxon>Bacteria</taxon>
        <taxon>Bacillati</taxon>
        <taxon>Cyanobacteriota</taxon>
        <taxon>Cyanophyceae</taxon>
        <taxon>Nostocales</taxon>
        <taxon>Scytonemataceae</taxon>
        <taxon>Iningainema tapete</taxon>
    </lineage>
</organism>
<gene>
    <name evidence="1" type="ORF">ICL16_34210</name>
</gene>
<dbReference type="SUPFAM" id="SSF52402">
    <property type="entry name" value="Adenine nucleotide alpha hydrolases-like"/>
    <property type="match status" value="1"/>
</dbReference>
<accession>A0A8J7BZ68</accession>
<dbReference type="AlphaFoldDB" id="A0A8J7BZ68"/>
<protein>
    <submittedName>
        <fullName evidence="1">Universal stress protein</fullName>
    </submittedName>
</protein>